<accession>Q94TJ1</accession>
<dbReference type="GO" id="GO:0015078">
    <property type="term" value="F:proton transmembrane transporter activity"/>
    <property type="evidence" value="ECO:0007669"/>
    <property type="project" value="InterPro"/>
</dbReference>
<evidence type="ECO:0000256" key="6">
    <source>
        <dbReference type="ARBA" id="ARBA00022781"/>
    </source>
</evidence>
<dbReference type="GO" id="GO:0031966">
    <property type="term" value="C:mitochondrial membrane"/>
    <property type="evidence" value="ECO:0007669"/>
    <property type="project" value="UniProtKB-SubCell"/>
</dbReference>
<evidence type="ECO:0000256" key="8">
    <source>
        <dbReference type="ARBA" id="ARBA00023065"/>
    </source>
</evidence>
<keyword evidence="3 12" id="KW-0813">Transport</keyword>
<evidence type="ECO:0000256" key="13">
    <source>
        <dbReference type="SAM" id="Phobius"/>
    </source>
</evidence>
<evidence type="ECO:0000256" key="3">
    <source>
        <dbReference type="ARBA" id="ARBA00022448"/>
    </source>
</evidence>
<name>Q94TJ1_CHASL</name>
<evidence type="ECO:0000256" key="4">
    <source>
        <dbReference type="ARBA" id="ARBA00022547"/>
    </source>
</evidence>
<evidence type="ECO:0000256" key="9">
    <source>
        <dbReference type="ARBA" id="ARBA00023128"/>
    </source>
</evidence>
<keyword evidence="9 12" id="KW-0496">Mitochondrion</keyword>
<evidence type="ECO:0000256" key="2">
    <source>
        <dbReference type="ARBA" id="ARBA00008892"/>
    </source>
</evidence>
<keyword evidence="8 12" id="KW-0406">Ion transport</keyword>
<keyword evidence="6 12" id="KW-0375">Hydrogen ion transport</keyword>
<evidence type="ECO:0000256" key="5">
    <source>
        <dbReference type="ARBA" id="ARBA00022692"/>
    </source>
</evidence>
<evidence type="ECO:0000256" key="10">
    <source>
        <dbReference type="ARBA" id="ARBA00023136"/>
    </source>
</evidence>
<gene>
    <name evidence="14" type="primary">ATPase 8</name>
</gene>
<dbReference type="EMBL" id="AP002915">
    <property type="protein sequence ID" value="BAB69979.1"/>
    <property type="molecule type" value="Genomic_DNA"/>
</dbReference>
<organism evidence="14">
    <name type="scientific">Chauliodus sloani</name>
    <name type="common">Sloane's viperfish</name>
    <dbReference type="NCBI Taxonomy" id="68509"/>
    <lineage>
        <taxon>Eukaryota</taxon>
        <taxon>Metazoa</taxon>
        <taxon>Chordata</taxon>
        <taxon>Craniata</taxon>
        <taxon>Vertebrata</taxon>
        <taxon>Euteleostomi</taxon>
        <taxon>Actinopterygii</taxon>
        <taxon>Neopterygii</taxon>
        <taxon>Teleostei</taxon>
        <taxon>Stomiati</taxon>
        <taxon>Stomiiformes</taxon>
        <taxon>Stomiidae</taxon>
        <taxon>Chauliodontinae</taxon>
        <taxon>Chauliodus</taxon>
    </lineage>
</organism>
<evidence type="ECO:0000256" key="12">
    <source>
        <dbReference type="RuleBase" id="RU003661"/>
    </source>
</evidence>
<protein>
    <recommendedName>
        <fullName evidence="12">ATP synthase complex subunit 8</fullName>
    </recommendedName>
</protein>
<geneLocation type="mitochondrion" evidence="14"/>
<comment type="similarity">
    <text evidence="2 12">Belongs to the ATPase protein 8 family.</text>
</comment>
<dbReference type="AlphaFoldDB" id="Q94TJ1"/>
<keyword evidence="4 12" id="KW-0138">CF(0)</keyword>
<evidence type="ECO:0000256" key="11">
    <source>
        <dbReference type="ARBA" id="ARBA00023310"/>
    </source>
</evidence>
<dbReference type="GO" id="GO:0015986">
    <property type="term" value="P:proton motive force-driven ATP synthesis"/>
    <property type="evidence" value="ECO:0007669"/>
    <property type="project" value="InterPro"/>
</dbReference>
<reference evidence="14" key="1">
    <citation type="journal article" date="2001" name="Mol. Biol. Evol.">
        <title>Mitogenomic exploration of higher teleostean phylogenies: a case study for moderate-scale evolutionary genomics with 38 newly determined complete mitochondrial DNA sequences.</title>
        <authorList>
            <person name="Miya M."/>
            <person name="Kawaguchi A."/>
            <person name="Nishida M."/>
        </authorList>
    </citation>
    <scope>NUCLEOTIDE SEQUENCE</scope>
</reference>
<proteinExistence type="inferred from homology"/>
<keyword evidence="10 13" id="KW-0472">Membrane</keyword>
<evidence type="ECO:0000256" key="1">
    <source>
        <dbReference type="ARBA" id="ARBA00004304"/>
    </source>
</evidence>
<comment type="subcellular location">
    <subcellularLocation>
        <location evidence="1 12">Mitochondrion membrane</location>
        <topology evidence="1 12">Single-pass membrane protein</topology>
    </subcellularLocation>
</comment>
<dbReference type="Pfam" id="PF00895">
    <property type="entry name" value="ATP-synt_8"/>
    <property type="match status" value="1"/>
</dbReference>
<keyword evidence="11" id="KW-0066">ATP synthesis</keyword>
<evidence type="ECO:0000313" key="14">
    <source>
        <dbReference type="EMBL" id="BAB69979.1"/>
    </source>
</evidence>
<sequence length="59" mass="7117">MMLPHLEPTHWFYTLICAWLMFLVLIYPYITSLTFPNEPSFVPEEKAPSTLQSWSWPWE</sequence>
<keyword evidence="7 13" id="KW-1133">Transmembrane helix</keyword>
<evidence type="ECO:0000256" key="7">
    <source>
        <dbReference type="ARBA" id="ARBA00022989"/>
    </source>
</evidence>
<feature type="transmembrane region" description="Helical" evidence="13">
    <location>
        <begin position="12"/>
        <end position="30"/>
    </location>
</feature>
<dbReference type="InterPro" id="IPR001421">
    <property type="entry name" value="ATP8_metazoa"/>
</dbReference>
<dbReference type="GO" id="GO:0045259">
    <property type="term" value="C:proton-transporting ATP synthase complex"/>
    <property type="evidence" value="ECO:0007669"/>
    <property type="project" value="UniProtKB-KW"/>
</dbReference>
<keyword evidence="5 12" id="KW-0812">Transmembrane</keyword>